<dbReference type="PANTHER" id="PTHR48022">
    <property type="entry name" value="PLASTIDIC GLUCOSE TRANSPORTER 4"/>
    <property type="match status" value="1"/>
</dbReference>
<sequence>MRSHKMHTVMATPAPAEVYNWRVYIIAVIASMGAFIFGYDLAFIGTTITQKSFKKDFGLLHADVERSDAFAANIVSLLQAGCFFGSLLAAPIGDRLGRRWALVISGVVFNIGSLMQTVSFGNTAVMFTGRAIGGLGVGAASMLVPLYVAELSPPAIRGRLVGIYEIFVQVGTCIGFWINYGIAVNGPYGSNAWRTSFAVQLIPGVLLIIGMCFMPESPRWLARYRGSEAAEAGLIKLRNLPLEHGYLQEELTLIMHQISEETRFDEGKGIKSTIRIISRKGNWNRLLIGITMFVFMQFAGSNAINYYSPRIFKSIGLKGTNAGLYATGIYGVVRLIAIIIAMNFVVDRFGRTKMLMVGGAIMAFSMWFIGAYVKIAAPSTAASTHVSGGGYAAIVFIYIFALGFCFSYAGVPWIYCAEIFPMNLRSVGMGLCTATHWLFNFVIARSVPYMITNIGYGTYFVFASITTIGIIWVYLFVPETKGLTLEDMDRMFGSPDAVETMEDAIHDLEKGKIDVVGEHVEVVKS</sequence>
<feature type="domain" description="Major facilitator superfamily (MFS) profile" evidence="11">
    <location>
        <begin position="26"/>
        <end position="481"/>
    </location>
</feature>
<feature type="transmembrane region" description="Helical" evidence="10">
    <location>
        <begin position="355"/>
        <end position="377"/>
    </location>
</feature>
<feature type="transmembrane region" description="Helical" evidence="10">
    <location>
        <begin position="131"/>
        <end position="149"/>
    </location>
</feature>
<keyword evidence="6 10" id="KW-1133">Transmembrane helix</keyword>
<feature type="transmembrane region" description="Helical" evidence="10">
    <location>
        <begin position="100"/>
        <end position="119"/>
    </location>
</feature>
<dbReference type="PRINTS" id="PR00171">
    <property type="entry name" value="SUGRTRNSPORT"/>
</dbReference>
<evidence type="ECO:0000256" key="7">
    <source>
        <dbReference type="ARBA" id="ARBA00023136"/>
    </source>
</evidence>
<dbReference type="Gene3D" id="1.20.1250.20">
    <property type="entry name" value="MFS general substrate transporter like domains"/>
    <property type="match status" value="1"/>
</dbReference>
<feature type="transmembrane region" description="Helical" evidence="10">
    <location>
        <begin position="21"/>
        <end position="49"/>
    </location>
</feature>
<dbReference type="InterPro" id="IPR005829">
    <property type="entry name" value="Sugar_transporter_CS"/>
</dbReference>
<comment type="caution">
    <text evidence="12">The sequence shown here is derived from an EMBL/GenBank/DDBJ whole genome shotgun (WGS) entry which is preliminary data.</text>
</comment>
<keyword evidence="7 10" id="KW-0472">Membrane</keyword>
<feature type="transmembrane region" description="Helical" evidence="10">
    <location>
        <begin position="456"/>
        <end position="477"/>
    </location>
</feature>
<dbReference type="AlphaFoldDB" id="A0AAE0WH97"/>
<comment type="similarity">
    <text evidence="2 9">Belongs to the major facilitator superfamily. Sugar transporter (TC 2.A.1.1) family.</text>
</comment>
<protein>
    <recommendedName>
        <fullName evidence="8">Quinate transporter</fullName>
    </recommendedName>
</protein>
<feature type="transmembrane region" description="Helical" evidence="10">
    <location>
        <begin position="324"/>
        <end position="346"/>
    </location>
</feature>
<evidence type="ECO:0000256" key="10">
    <source>
        <dbReference type="SAM" id="Phobius"/>
    </source>
</evidence>
<accession>A0AAE0WH97</accession>
<evidence type="ECO:0000313" key="13">
    <source>
        <dbReference type="Proteomes" id="UP001274830"/>
    </source>
</evidence>
<dbReference type="InterPro" id="IPR005828">
    <property type="entry name" value="MFS_sugar_transport-like"/>
</dbReference>
<feature type="transmembrane region" description="Helical" evidence="10">
    <location>
        <begin position="286"/>
        <end position="304"/>
    </location>
</feature>
<dbReference type="Pfam" id="PF00083">
    <property type="entry name" value="Sugar_tr"/>
    <property type="match status" value="1"/>
</dbReference>
<evidence type="ECO:0000256" key="9">
    <source>
        <dbReference type="RuleBase" id="RU003346"/>
    </source>
</evidence>
<dbReference type="NCBIfam" id="TIGR00879">
    <property type="entry name" value="SP"/>
    <property type="match status" value="1"/>
</dbReference>
<reference evidence="12" key="1">
    <citation type="submission" date="2023-07" db="EMBL/GenBank/DDBJ databases">
        <title>Black Yeasts Isolated from many extreme environments.</title>
        <authorList>
            <person name="Coleine C."/>
            <person name="Stajich J.E."/>
            <person name="Selbmann L."/>
        </authorList>
    </citation>
    <scope>NUCLEOTIDE SEQUENCE</scope>
    <source>
        <strain evidence="12">CCFEE 5485</strain>
    </source>
</reference>
<name>A0AAE0WH97_9PEZI</name>
<evidence type="ECO:0000256" key="5">
    <source>
        <dbReference type="ARBA" id="ARBA00022911"/>
    </source>
</evidence>
<dbReference type="GO" id="GO:0005351">
    <property type="term" value="F:carbohydrate:proton symporter activity"/>
    <property type="evidence" value="ECO:0007669"/>
    <property type="project" value="TreeGrafter"/>
</dbReference>
<comment type="subcellular location">
    <subcellularLocation>
        <location evidence="1">Membrane</location>
        <topology evidence="1">Multi-pass membrane protein</topology>
    </subcellularLocation>
</comment>
<evidence type="ECO:0000256" key="4">
    <source>
        <dbReference type="ARBA" id="ARBA00022692"/>
    </source>
</evidence>
<evidence type="ECO:0000256" key="6">
    <source>
        <dbReference type="ARBA" id="ARBA00022989"/>
    </source>
</evidence>
<feature type="transmembrane region" description="Helical" evidence="10">
    <location>
        <begin position="389"/>
        <end position="415"/>
    </location>
</feature>
<evidence type="ECO:0000259" key="11">
    <source>
        <dbReference type="PROSITE" id="PS50850"/>
    </source>
</evidence>
<keyword evidence="4 10" id="KW-0812">Transmembrane</keyword>
<dbReference type="InterPro" id="IPR003663">
    <property type="entry name" value="Sugar/inositol_transpt"/>
</dbReference>
<feature type="transmembrane region" description="Helical" evidence="10">
    <location>
        <begin position="69"/>
        <end position="88"/>
    </location>
</feature>
<proteinExistence type="inferred from homology"/>
<evidence type="ECO:0000256" key="3">
    <source>
        <dbReference type="ARBA" id="ARBA00022448"/>
    </source>
</evidence>
<evidence type="ECO:0000256" key="8">
    <source>
        <dbReference type="ARBA" id="ARBA00043213"/>
    </source>
</evidence>
<dbReference type="InterPro" id="IPR020846">
    <property type="entry name" value="MFS_dom"/>
</dbReference>
<evidence type="ECO:0000256" key="1">
    <source>
        <dbReference type="ARBA" id="ARBA00004141"/>
    </source>
</evidence>
<feature type="transmembrane region" description="Helical" evidence="10">
    <location>
        <begin position="161"/>
        <end position="180"/>
    </location>
</feature>
<dbReference type="InterPro" id="IPR050360">
    <property type="entry name" value="MFS_Sugar_Transporters"/>
</dbReference>
<dbReference type="GO" id="GO:0016020">
    <property type="term" value="C:membrane"/>
    <property type="evidence" value="ECO:0007669"/>
    <property type="project" value="UniProtKB-SubCell"/>
</dbReference>
<dbReference type="PROSITE" id="PS00217">
    <property type="entry name" value="SUGAR_TRANSPORT_2"/>
    <property type="match status" value="1"/>
</dbReference>
<dbReference type="EMBL" id="JAUTXT010000033">
    <property type="protein sequence ID" value="KAK3672348.1"/>
    <property type="molecule type" value="Genomic_DNA"/>
</dbReference>
<evidence type="ECO:0000313" key="12">
    <source>
        <dbReference type="EMBL" id="KAK3672348.1"/>
    </source>
</evidence>
<gene>
    <name evidence="12" type="ORF">LTR78_007655</name>
</gene>
<dbReference type="SUPFAM" id="SSF103473">
    <property type="entry name" value="MFS general substrate transporter"/>
    <property type="match status" value="1"/>
</dbReference>
<feature type="transmembrane region" description="Helical" evidence="10">
    <location>
        <begin position="192"/>
        <end position="214"/>
    </location>
</feature>
<evidence type="ECO:0000256" key="2">
    <source>
        <dbReference type="ARBA" id="ARBA00010992"/>
    </source>
</evidence>
<organism evidence="12 13">
    <name type="scientific">Recurvomyces mirabilis</name>
    <dbReference type="NCBI Taxonomy" id="574656"/>
    <lineage>
        <taxon>Eukaryota</taxon>
        <taxon>Fungi</taxon>
        <taxon>Dikarya</taxon>
        <taxon>Ascomycota</taxon>
        <taxon>Pezizomycotina</taxon>
        <taxon>Dothideomycetes</taxon>
        <taxon>Dothideomycetidae</taxon>
        <taxon>Mycosphaerellales</taxon>
        <taxon>Teratosphaeriaceae</taxon>
        <taxon>Recurvomyces</taxon>
    </lineage>
</organism>
<feature type="transmembrane region" description="Helical" evidence="10">
    <location>
        <begin position="427"/>
        <end position="444"/>
    </location>
</feature>
<dbReference type="FunFam" id="1.20.1250.20:FF:000026">
    <property type="entry name" value="MFS quinate transporter QutD"/>
    <property type="match status" value="1"/>
</dbReference>
<dbReference type="PROSITE" id="PS50850">
    <property type="entry name" value="MFS"/>
    <property type="match status" value="1"/>
</dbReference>
<keyword evidence="13" id="KW-1185">Reference proteome</keyword>
<keyword evidence="3 9" id="KW-0813">Transport</keyword>
<keyword evidence="5" id="KW-0672">Quinate metabolism</keyword>
<dbReference type="PANTHER" id="PTHR48022:SF34">
    <property type="entry name" value="MAJOR FACILITATOR SUPERFAMILY (MFS) PROFILE DOMAIN-CONTAINING PROTEIN-RELATED"/>
    <property type="match status" value="1"/>
</dbReference>
<dbReference type="InterPro" id="IPR036259">
    <property type="entry name" value="MFS_trans_sf"/>
</dbReference>
<dbReference type="Proteomes" id="UP001274830">
    <property type="component" value="Unassembled WGS sequence"/>
</dbReference>